<accession>G2H1D9</accession>
<sequence length="290" mass="34186">MDRKSENLKEEVRLKLQAIHEKESLRLFKLQEKDIKIIEFLKQGNFSDDQLLKIREHLLDIFETRPDGVCRIILELAERSGIMPSVKCWEDLVTKEQVKNLHWRDSMIREVLKRELLQTAKLMNQSSPYLTISFINRAVENYGLESVIKGYSEDMLLRVFRQVPLLRQDWEKPNRSSKYEYLQPGSILKYACNNNHQGLFQYMLKTLSEVRGESIVDTLEHYEKRLTKWCHPKIMEIIETIKAEADKADKADKAEKLLDWGIETDFALRMFTGKINEYDTEIIRASGVNM</sequence>
<evidence type="ECO:0000313" key="2">
    <source>
        <dbReference type="Proteomes" id="UP000004116"/>
    </source>
</evidence>
<evidence type="ECO:0000313" key="1">
    <source>
        <dbReference type="EMBL" id="EGY28174.1"/>
    </source>
</evidence>
<dbReference type="RefSeq" id="WP_006707519.1">
    <property type="nucleotide sequence ID" value="NZ_AGCA01000443.1"/>
</dbReference>
<gene>
    <name evidence="1" type="ORF">Rin_00018810</name>
</gene>
<dbReference type="AlphaFoldDB" id="G2H1D9"/>
<organism evidence="1 2">
    <name type="scientific">Candidatus Regiella insecticola 5.15</name>
    <dbReference type="NCBI Taxonomy" id="1005043"/>
    <lineage>
        <taxon>Bacteria</taxon>
        <taxon>Pseudomonadati</taxon>
        <taxon>Pseudomonadota</taxon>
        <taxon>Gammaproteobacteria</taxon>
        <taxon>Enterobacterales</taxon>
        <taxon>Enterobacteriaceae</taxon>
        <taxon>aphid secondary symbionts</taxon>
        <taxon>Candidatus Regiella</taxon>
    </lineage>
</organism>
<reference evidence="1 2" key="1">
    <citation type="journal article" date="2012" name="Genome Res.">
        <title>Genomic basis of endosymbiont-conferred protection against an insect parasitoid.</title>
        <authorList>
            <person name="Hansen A.K."/>
            <person name="Vorburger C."/>
            <person name="Moran N.A."/>
        </authorList>
    </citation>
    <scope>NUCLEOTIDE SEQUENCE [LARGE SCALE GENOMIC DNA]</scope>
    <source>
        <strain evidence="2">R5.15</strain>
    </source>
</reference>
<name>G2H1D9_9ENTR</name>
<keyword evidence="2" id="KW-1185">Reference proteome</keyword>
<dbReference type="EMBL" id="AGCA01000443">
    <property type="protein sequence ID" value="EGY28174.1"/>
    <property type="molecule type" value="Genomic_DNA"/>
</dbReference>
<proteinExistence type="predicted"/>
<comment type="caution">
    <text evidence="1">The sequence shown here is derived from an EMBL/GenBank/DDBJ whole genome shotgun (WGS) entry which is preliminary data.</text>
</comment>
<protein>
    <submittedName>
        <fullName evidence="1">Uncharacterized protein</fullName>
    </submittedName>
</protein>
<dbReference type="Proteomes" id="UP000004116">
    <property type="component" value="Unassembled WGS sequence"/>
</dbReference>